<name>A0AAD8GSD3_9APIA</name>
<dbReference type="Proteomes" id="UP001237642">
    <property type="component" value="Unassembled WGS sequence"/>
</dbReference>
<dbReference type="AlphaFoldDB" id="A0AAD8GSD3"/>
<sequence>MASSQFRCISFNFKSTMAVKGFVPVGEVNTKGGEVNAEDDLENQLVVRIWEKHQTVPQAEFLSWAGFKEFICLHRTRISCILSCMTKPEDSPVEIVSQAFLKLEVPPSLGIDGPGSDACSFSYNSEASDPIAGSSEGSSNSAGKSVIIDGENQYYYEQNGTPKCTLSGFFTDWKSNKPSYCSEGLTHNLSSACLEYTAG</sequence>
<reference evidence="1" key="1">
    <citation type="submission" date="2023-02" db="EMBL/GenBank/DDBJ databases">
        <title>Genome of toxic invasive species Heracleum sosnowskyi carries increased number of genes despite the absence of recent whole-genome duplications.</title>
        <authorList>
            <person name="Schelkunov M."/>
            <person name="Shtratnikova V."/>
            <person name="Makarenko M."/>
            <person name="Klepikova A."/>
            <person name="Omelchenko D."/>
            <person name="Novikova G."/>
            <person name="Obukhova E."/>
            <person name="Bogdanov V."/>
            <person name="Penin A."/>
            <person name="Logacheva M."/>
        </authorList>
    </citation>
    <scope>NUCLEOTIDE SEQUENCE</scope>
    <source>
        <strain evidence="1">Hsosn_3</strain>
        <tissue evidence="1">Leaf</tissue>
    </source>
</reference>
<comment type="caution">
    <text evidence="1">The sequence shown here is derived from an EMBL/GenBank/DDBJ whole genome shotgun (WGS) entry which is preliminary data.</text>
</comment>
<dbReference type="EMBL" id="JAUIZM010000012">
    <property type="protein sequence ID" value="KAK1353634.1"/>
    <property type="molecule type" value="Genomic_DNA"/>
</dbReference>
<organism evidence="1 2">
    <name type="scientific">Heracleum sosnowskyi</name>
    <dbReference type="NCBI Taxonomy" id="360622"/>
    <lineage>
        <taxon>Eukaryota</taxon>
        <taxon>Viridiplantae</taxon>
        <taxon>Streptophyta</taxon>
        <taxon>Embryophyta</taxon>
        <taxon>Tracheophyta</taxon>
        <taxon>Spermatophyta</taxon>
        <taxon>Magnoliopsida</taxon>
        <taxon>eudicotyledons</taxon>
        <taxon>Gunneridae</taxon>
        <taxon>Pentapetalae</taxon>
        <taxon>asterids</taxon>
        <taxon>campanulids</taxon>
        <taxon>Apiales</taxon>
        <taxon>Apiaceae</taxon>
        <taxon>Apioideae</taxon>
        <taxon>apioid superclade</taxon>
        <taxon>Tordylieae</taxon>
        <taxon>Tordyliinae</taxon>
        <taxon>Heracleum</taxon>
    </lineage>
</organism>
<evidence type="ECO:0000313" key="2">
    <source>
        <dbReference type="Proteomes" id="UP001237642"/>
    </source>
</evidence>
<protein>
    <submittedName>
        <fullName evidence="1">Uncharacterized protein</fullName>
    </submittedName>
</protein>
<gene>
    <name evidence="1" type="ORF">POM88_051999</name>
</gene>
<accession>A0AAD8GSD3</accession>
<keyword evidence="2" id="KW-1185">Reference proteome</keyword>
<proteinExistence type="predicted"/>
<evidence type="ECO:0000313" key="1">
    <source>
        <dbReference type="EMBL" id="KAK1353634.1"/>
    </source>
</evidence>
<reference evidence="1" key="2">
    <citation type="submission" date="2023-05" db="EMBL/GenBank/DDBJ databases">
        <authorList>
            <person name="Schelkunov M.I."/>
        </authorList>
    </citation>
    <scope>NUCLEOTIDE SEQUENCE</scope>
    <source>
        <strain evidence="1">Hsosn_3</strain>
        <tissue evidence="1">Leaf</tissue>
    </source>
</reference>